<dbReference type="OrthoDB" id="10385355at2759"/>
<reference evidence="2 3" key="1">
    <citation type="journal article" date="2017" name="BMC Genomics">
        <title>Whole-genome assembly of Babesia ovata and comparative genomics between closely related pathogens.</title>
        <authorList>
            <person name="Yamagishi J."/>
            <person name="Asada M."/>
            <person name="Hakimi H."/>
            <person name="Tanaka T.Q."/>
            <person name="Sugimoto C."/>
            <person name="Kawazu S."/>
        </authorList>
    </citation>
    <scope>NUCLEOTIDE SEQUENCE [LARGE SCALE GENOMIC DNA]</scope>
    <source>
        <strain evidence="2 3">Miyake</strain>
    </source>
</reference>
<dbReference type="GeneID" id="39872819"/>
<dbReference type="VEuPathDB" id="PiroplasmaDB:BOVATA_005420"/>
<dbReference type="Proteomes" id="UP000236319">
    <property type="component" value="Unassembled WGS sequence"/>
</dbReference>
<evidence type="ECO:0000313" key="3">
    <source>
        <dbReference type="Proteomes" id="UP000236319"/>
    </source>
</evidence>
<proteinExistence type="predicted"/>
<dbReference type="AlphaFoldDB" id="A0A2H6K7W7"/>
<evidence type="ECO:0000256" key="1">
    <source>
        <dbReference type="SAM" id="MobiDB-lite"/>
    </source>
</evidence>
<protein>
    <submittedName>
        <fullName evidence="2">Uncharacterized protein</fullName>
    </submittedName>
</protein>
<dbReference type="RefSeq" id="XP_028865292.1">
    <property type="nucleotide sequence ID" value="XM_029009459.1"/>
</dbReference>
<keyword evidence="3" id="KW-1185">Reference proteome</keyword>
<name>A0A2H6K7W7_9APIC</name>
<evidence type="ECO:0000313" key="2">
    <source>
        <dbReference type="EMBL" id="GBE59049.1"/>
    </source>
</evidence>
<comment type="caution">
    <text evidence="2">The sequence shown here is derived from an EMBL/GenBank/DDBJ whole genome shotgun (WGS) entry which is preliminary data.</text>
</comment>
<dbReference type="EMBL" id="BDSA01000001">
    <property type="protein sequence ID" value="GBE59049.1"/>
    <property type="molecule type" value="Genomic_DNA"/>
</dbReference>
<accession>A0A2H6K7W7</accession>
<feature type="compositionally biased region" description="Acidic residues" evidence="1">
    <location>
        <begin position="282"/>
        <end position="306"/>
    </location>
</feature>
<feature type="compositionally biased region" description="Low complexity" evidence="1">
    <location>
        <begin position="263"/>
        <end position="281"/>
    </location>
</feature>
<sequence length="306" mass="33295">MVYNSLIDAPRNLKEGIDWLIALKGTNAAKSLTAMGAAIHKFLADKPAGFTEVPALEKIKSISKKFLEQDGMKYEWCVERLLGRFKEPMKKQPSLFDKWFGIIAESDYENVVQKHGVDTGAMTANLTQVVDNCEKFLGGIKDADQYKSAYSSEATWEASCAKNPEACAVVLVGVAPILYTGLRSLWAATESATKRWPPYYAKQRLANILQASGYVEPEFYGSVSGSDLLNVFKGMDVEIFTTLYDFAGYWAFYGERSAGAVGPAKSAAPEQPAAAEQSSGADEPEGGAAEGDESEEGEESEEADEQ</sequence>
<gene>
    <name evidence="2" type="ORF">BOVATA_005420</name>
</gene>
<feature type="region of interest" description="Disordered" evidence="1">
    <location>
        <begin position="260"/>
        <end position="306"/>
    </location>
</feature>
<organism evidence="2 3">
    <name type="scientific">Babesia ovata</name>
    <dbReference type="NCBI Taxonomy" id="189622"/>
    <lineage>
        <taxon>Eukaryota</taxon>
        <taxon>Sar</taxon>
        <taxon>Alveolata</taxon>
        <taxon>Apicomplexa</taxon>
        <taxon>Aconoidasida</taxon>
        <taxon>Piroplasmida</taxon>
        <taxon>Babesiidae</taxon>
        <taxon>Babesia</taxon>
    </lineage>
</organism>